<dbReference type="AlphaFoldDB" id="A0A3M6R1M7"/>
<dbReference type="SUPFAM" id="SSF53850">
    <property type="entry name" value="Periplasmic binding protein-like II"/>
    <property type="match status" value="1"/>
</dbReference>
<accession>A0A3M6R1M7</accession>
<dbReference type="Pfam" id="PF03401">
    <property type="entry name" value="TctC"/>
    <property type="match status" value="1"/>
</dbReference>
<dbReference type="PIRSF" id="PIRSF017082">
    <property type="entry name" value="YflP"/>
    <property type="match status" value="1"/>
</dbReference>
<dbReference type="InterPro" id="IPR042100">
    <property type="entry name" value="Bug_dom1"/>
</dbReference>
<dbReference type="EMBL" id="RDQJ01000035">
    <property type="protein sequence ID" value="RMX09120.1"/>
    <property type="molecule type" value="Genomic_DNA"/>
</dbReference>
<dbReference type="Gene3D" id="3.40.190.150">
    <property type="entry name" value="Bordetella uptake gene, domain 1"/>
    <property type="match status" value="1"/>
</dbReference>
<dbReference type="RefSeq" id="WP_122245958.1">
    <property type="nucleotide sequence ID" value="NZ_RDQJ01000035.1"/>
</dbReference>
<dbReference type="PANTHER" id="PTHR42928:SF5">
    <property type="entry name" value="BLR1237 PROTEIN"/>
    <property type="match status" value="1"/>
</dbReference>
<dbReference type="OrthoDB" id="8845010at2"/>
<proteinExistence type="inferred from homology"/>
<comment type="caution">
    <text evidence="2">The sequence shown here is derived from an EMBL/GenBank/DDBJ whole genome shotgun (WGS) entry which is preliminary data.</text>
</comment>
<protein>
    <submittedName>
        <fullName evidence="2">ABC transporter substrate-binding protein</fullName>
    </submittedName>
</protein>
<gene>
    <name evidence="2" type="ORF">EBQ34_14035</name>
</gene>
<evidence type="ECO:0000256" key="1">
    <source>
        <dbReference type="ARBA" id="ARBA00006987"/>
    </source>
</evidence>
<reference evidence="2 3" key="1">
    <citation type="submission" date="2018-10" db="EMBL/GenBank/DDBJ databases">
        <title>Comamonadaceae CDC group NO-1 genome sequencing and assembly.</title>
        <authorList>
            <person name="Bernier A.-M."/>
            <person name="Bernard K."/>
        </authorList>
    </citation>
    <scope>NUCLEOTIDE SEQUENCE [LARGE SCALE GENOMIC DNA]</scope>
    <source>
        <strain evidence="2 3">NML180582</strain>
    </source>
</reference>
<sequence>MRLQTACLLPLERKGSVMNKLYITRRRVLSAAGLGLGMSLAPAWAQTSQVRILVGFPAGGSTDVVARVLAEGMARILERPVIVENRPGAGGQIAANALKQAPADGTTLLLSNSHALSMIPLTVRQPGYETHRDFAPVGLVAISPDVLVVNPEIVGQAHDLAGLMAWMRAQPKQANIGVPAPASDPEFGVHMLARHYQLALSPVPYKGDAPIVQDLLAGQIPAGIGSIAVMLQHVKAERLRTIAISGPQRFALLPDVPTYVEQGVKGYGISNFVSALAPAGTPRETIDRYNAAITQVVQSSAFAEKLSELAIQPSSSTPEELQARIRATDEAFAAMVKMAGFQKPS</sequence>
<name>A0A3M6R1M7_9BURK</name>
<dbReference type="InterPro" id="IPR005064">
    <property type="entry name" value="BUG"/>
</dbReference>
<evidence type="ECO:0000313" key="3">
    <source>
        <dbReference type="Proteomes" id="UP000275180"/>
    </source>
</evidence>
<evidence type="ECO:0000313" key="2">
    <source>
        <dbReference type="EMBL" id="RMX09120.1"/>
    </source>
</evidence>
<comment type="similarity">
    <text evidence="1">Belongs to the UPF0065 (bug) family.</text>
</comment>
<organism evidence="2 3">
    <name type="scientific">Vandammella animalimorsus</name>
    <dbReference type="NCBI Taxonomy" id="2029117"/>
    <lineage>
        <taxon>Bacteria</taxon>
        <taxon>Pseudomonadati</taxon>
        <taxon>Pseudomonadota</taxon>
        <taxon>Betaproteobacteria</taxon>
        <taxon>Burkholderiales</taxon>
        <taxon>Comamonadaceae</taxon>
        <taxon>Vandammella</taxon>
    </lineage>
</organism>
<dbReference type="Proteomes" id="UP000275180">
    <property type="component" value="Unassembled WGS sequence"/>
</dbReference>
<dbReference type="PANTHER" id="PTHR42928">
    <property type="entry name" value="TRICARBOXYLATE-BINDING PROTEIN"/>
    <property type="match status" value="1"/>
</dbReference>
<dbReference type="Gene3D" id="3.40.190.10">
    <property type="entry name" value="Periplasmic binding protein-like II"/>
    <property type="match status" value="1"/>
</dbReference>